<keyword evidence="3" id="KW-0804">Transcription</keyword>
<sequence>MNFNELPMPTWEECQRVADFLQGFSNPVRVKILCALREGEKSVGEIAEYLNAKQSNISQQLQILMAKGYVVKRREERNVYYSVRDRRIYAVMEQIRRLSQEE</sequence>
<dbReference type="EMBL" id="LYVF01000197">
    <property type="protein sequence ID" value="OAT79465.1"/>
    <property type="molecule type" value="Genomic_DNA"/>
</dbReference>
<reference evidence="5 6" key="1">
    <citation type="submission" date="2016-04" db="EMBL/GenBank/DDBJ databases">
        <authorList>
            <person name="Evans L.H."/>
            <person name="Alamgir A."/>
            <person name="Owens N."/>
            <person name="Weber N.D."/>
            <person name="Virtaneva K."/>
            <person name="Barbian K."/>
            <person name="Babar A."/>
            <person name="Rosenke K."/>
        </authorList>
    </citation>
    <scope>NUCLEOTIDE SEQUENCE [LARGE SCALE GENOMIC DNA]</scope>
    <source>
        <strain evidence="5 6">LMa1</strain>
    </source>
</reference>
<feature type="domain" description="HTH arsR-type" evidence="4">
    <location>
        <begin position="8"/>
        <end position="102"/>
    </location>
</feature>
<dbReference type="InterPro" id="IPR011991">
    <property type="entry name" value="ArsR-like_HTH"/>
</dbReference>
<dbReference type="InterPro" id="IPR001845">
    <property type="entry name" value="HTH_ArsR_DNA-bd_dom"/>
</dbReference>
<dbReference type="GO" id="GO:0003677">
    <property type="term" value="F:DNA binding"/>
    <property type="evidence" value="ECO:0007669"/>
    <property type="project" value="UniProtKB-KW"/>
</dbReference>
<comment type="caution">
    <text evidence="5">The sequence shown here is derived from an EMBL/GenBank/DDBJ whole genome shotgun (WGS) entry which is preliminary data.</text>
</comment>
<keyword evidence="6" id="KW-1185">Reference proteome</keyword>
<dbReference type="CDD" id="cd00090">
    <property type="entry name" value="HTH_ARSR"/>
    <property type="match status" value="1"/>
</dbReference>
<keyword evidence="2" id="KW-0238">DNA-binding</keyword>
<gene>
    <name evidence="5" type="ORF">A6M21_01510</name>
</gene>
<evidence type="ECO:0000313" key="6">
    <source>
        <dbReference type="Proteomes" id="UP000078532"/>
    </source>
</evidence>
<dbReference type="Gene3D" id="1.10.10.10">
    <property type="entry name" value="Winged helix-like DNA-binding domain superfamily/Winged helix DNA-binding domain"/>
    <property type="match status" value="1"/>
</dbReference>
<dbReference type="SUPFAM" id="SSF46785">
    <property type="entry name" value="Winged helix' DNA-binding domain"/>
    <property type="match status" value="1"/>
</dbReference>
<dbReference type="SMART" id="SM00418">
    <property type="entry name" value="HTH_ARSR"/>
    <property type="match status" value="1"/>
</dbReference>
<name>A0A1B7LAW8_9FIRM</name>
<dbReference type="InterPro" id="IPR036390">
    <property type="entry name" value="WH_DNA-bd_sf"/>
</dbReference>
<proteinExistence type="predicted"/>
<dbReference type="PANTHER" id="PTHR43132">
    <property type="entry name" value="ARSENICAL RESISTANCE OPERON REPRESSOR ARSR-RELATED"/>
    <property type="match status" value="1"/>
</dbReference>
<dbReference type="AlphaFoldDB" id="A0A1B7LAW8"/>
<dbReference type="PROSITE" id="PS50987">
    <property type="entry name" value="HTH_ARSR_2"/>
    <property type="match status" value="1"/>
</dbReference>
<organism evidence="5 6">
    <name type="scientific">Desulfotomaculum copahuensis</name>
    <dbReference type="NCBI Taxonomy" id="1838280"/>
    <lineage>
        <taxon>Bacteria</taxon>
        <taxon>Bacillati</taxon>
        <taxon>Bacillota</taxon>
        <taxon>Clostridia</taxon>
        <taxon>Eubacteriales</taxon>
        <taxon>Desulfotomaculaceae</taxon>
        <taxon>Desulfotomaculum</taxon>
    </lineage>
</organism>
<evidence type="ECO:0000256" key="2">
    <source>
        <dbReference type="ARBA" id="ARBA00023125"/>
    </source>
</evidence>
<dbReference type="InterPro" id="IPR036388">
    <property type="entry name" value="WH-like_DNA-bd_sf"/>
</dbReference>
<dbReference type="NCBIfam" id="NF033788">
    <property type="entry name" value="HTH_metalloreg"/>
    <property type="match status" value="1"/>
</dbReference>
<evidence type="ECO:0000313" key="5">
    <source>
        <dbReference type="EMBL" id="OAT79465.1"/>
    </source>
</evidence>
<dbReference type="Proteomes" id="UP000078532">
    <property type="component" value="Unassembled WGS sequence"/>
</dbReference>
<dbReference type="Pfam" id="PF01022">
    <property type="entry name" value="HTH_5"/>
    <property type="match status" value="1"/>
</dbReference>
<dbReference type="InterPro" id="IPR051011">
    <property type="entry name" value="Metal_resp_trans_reg"/>
</dbReference>
<evidence type="ECO:0000256" key="1">
    <source>
        <dbReference type="ARBA" id="ARBA00023015"/>
    </source>
</evidence>
<accession>A0A1B7LAW8</accession>
<dbReference type="GO" id="GO:0003700">
    <property type="term" value="F:DNA-binding transcription factor activity"/>
    <property type="evidence" value="ECO:0007669"/>
    <property type="project" value="InterPro"/>
</dbReference>
<evidence type="ECO:0000259" key="4">
    <source>
        <dbReference type="PROSITE" id="PS50987"/>
    </source>
</evidence>
<dbReference type="STRING" id="1838280.A6M21_01510"/>
<evidence type="ECO:0000256" key="3">
    <source>
        <dbReference type="ARBA" id="ARBA00023163"/>
    </source>
</evidence>
<keyword evidence="1" id="KW-0805">Transcription regulation</keyword>
<dbReference type="PANTHER" id="PTHR43132:SF6">
    <property type="entry name" value="HTH-TYPE TRANSCRIPTIONAL REPRESSOR CZRA"/>
    <property type="match status" value="1"/>
</dbReference>
<protein>
    <recommendedName>
        <fullName evidence="4">HTH arsR-type domain-containing protein</fullName>
    </recommendedName>
</protein>
<dbReference type="PRINTS" id="PR00778">
    <property type="entry name" value="HTHARSR"/>
</dbReference>